<dbReference type="Gene3D" id="3.40.140.10">
    <property type="entry name" value="Cytidine Deaminase, domain 2"/>
    <property type="match status" value="1"/>
</dbReference>
<evidence type="ECO:0000256" key="2">
    <source>
        <dbReference type="ARBA" id="ARBA00022670"/>
    </source>
</evidence>
<dbReference type="GO" id="GO:0046872">
    <property type="term" value="F:metal ion binding"/>
    <property type="evidence" value="ECO:0007669"/>
    <property type="project" value="UniProtKB-KW"/>
</dbReference>
<dbReference type="GO" id="GO:0008237">
    <property type="term" value="F:metallopeptidase activity"/>
    <property type="evidence" value="ECO:0007669"/>
    <property type="project" value="UniProtKB-KW"/>
</dbReference>
<keyword evidence="4" id="KW-0378">Hydrolase</keyword>
<evidence type="ECO:0000256" key="4">
    <source>
        <dbReference type="ARBA" id="ARBA00022801"/>
    </source>
</evidence>
<keyword evidence="3" id="KW-0479">Metal-binding</keyword>
<dbReference type="AlphaFoldDB" id="A0A2G6Q8M6"/>
<keyword evidence="2" id="KW-0645">Protease</keyword>
<accession>A0A2G6Q8M6</accession>
<dbReference type="RefSeq" id="WP_098204951.1">
    <property type="nucleotide sequence ID" value="NZ_NWUW01000026.1"/>
</dbReference>
<dbReference type="PANTHER" id="PTHR30471:SF3">
    <property type="entry name" value="UPF0758 PROTEIN YEES-RELATED"/>
    <property type="match status" value="1"/>
</dbReference>
<keyword evidence="6" id="KW-0482">Metalloprotease</keyword>
<sequence length="147" mass="16666">MQTVYEVLRIKQERVEVKGIKIPRITSSEIGANMARQFIGDEDREVFFIACLNTQLEVMAVHRVHVGTLHYSVVAMRDVFKTAILNNSYSIMAFHNHPSNSPFPSDADYELTKQLLESGSILGIPLLDHVIVTEKGHYSFKVNSDLF</sequence>
<dbReference type="SUPFAM" id="SSF102712">
    <property type="entry name" value="JAB1/MPN domain"/>
    <property type="match status" value="1"/>
</dbReference>
<dbReference type="InterPro" id="IPR037518">
    <property type="entry name" value="MPN"/>
</dbReference>
<protein>
    <submittedName>
        <fullName evidence="8">DNA repair protein RadC</fullName>
    </submittedName>
</protein>
<gene>
    <name evidence="8" type="ORF">CO726_24545</name>
</gene>
<dbReference type="Proteomes" id="UP000228484">
    <property type="component" value="Unassembled WGS sequence"/>
</dbReference>
<dbReference type="Pfam" id="PF04002">
    <property type="entry name" value="RadC"/>
    <property type="match status" value="1"/>
</dbReference>
<comment type="caution">
    <text evidence="8">The sequence shown here is derived from an EMBL/GenBank/DDBJ whole genome shotgun (WGS) entry which is preliminary data.</text>
</comment>
<evidence type="ECO:0000256" key="6">
    <source>
        <dbReference type="ARBA" id="ARBA00023049"/>
    </source>
</evidence>
<dbReference type="InterPro" id="IPR025657">
    <property type="entry name" value="RadC_JAB"/>
</dbReference>
<evidence type="ECO:0000259" key="7">
    <source>
        <dbReference type="PROSITE" id="PS50249"/>
    </source>
</evidence>
<evidence type="ECO:0000313" key="8">
    <source>
        <dbReference type="EMBL" id="PIE92740.1"/>
    </source>
</evidence>
<dbReference type="EMBL" id="NWUW01000026">
    <property type="protein sequence ID" value="PIE92740.1"/>
    <property type="molecule type" value="Genomic_DNA"/>
</dbReference>
<reference evidence="8 9" key="1">
    <citation type="submission" date="2017-09" db="EMBL/GenBank/DDBJ databases">
        <title>Biocontrol bacteria screening and application from spent mushroom substrate.</title>
        <authorList>
            <person name="Sun X."/>
        </authorList>
    </citation>
    <scope>NUCLEOTIDE SEQUENCE [LARGE SCALE GENOMIC DNA]</scope>
    <source>
        <strain evidence="8 9">100374</strain>
    </source>
</reference>
<proteinExistence type="inferred from homology"/>
<keyword evidence="5" id="KW-0862">Zinc</keyword>
<dbReference type="PROSITE" id="PS50249">
    <property type="entry name" value="MPN"/>
    <property type="match status" value="1"/>
</dbReference>
<dbReference type="CDD" id="cd08071">
    <property type="entry name" value="MPN_DUF2466"/>
    <property type="match status" value="1"/>
</dbReference>
<organism evidence="8 9">
    <name type="scientific">Bacillus fungorum</name>
    <dbReference type="NCBI Taxonomy" id="2039284"/>
    <lineage>
        <taxon>Bacteria</taxon>
        <taxon>Bacillati</taxon>
        <taxon>Bacillota</taxon>
        <taxon>Bacilli</taxon>
        <taxon>Bacillales</taxon>
        <taxon>Bacillaceae</taxon>
        <taxon>Bacillus</taxon>
    </lineage>
</organism>
<keyword evidence="9" id="KW-1185">Reference proteome</keyword>
<dbReference type="PANTHER" id="PTHR30471">
    <property type="entry name" value="DNA REPAIR PROTEIN RADC"/>
    <property type="match status" value="1"/>
</dbReference>
<dbReference type="InterPro" id="IPR001405">
    <property type="entry name" value="UPF0758"/>
</dbReference>
<evidence type="ECO:0000256" key="5">
    <source>
        <dbReference type="ARBA" id="ARBA00022833"/>
    </source>
</evidence>
<evidence type="ECO:0000313" key="9">
    <source>
        <dbReference type="Proteomes" id="UP000228484"/>
    </source>
</evidence>
<dbReference type="GO" id="GO:0006508">
    <property type="term" value="P:proteolysis"/>
    <property type="evidence" value="ECO:0007669"/>
    <property type="project" value="UniProtKB-KW"/>
</dbReference>
<feature type="domain" description="MPN" evidence="7">
    <location>
        <begin position="24"/>
        <end position="146"/>
    </location>
</feature>
<evidence type="ECO:0000256" key="1">
    <source>
        <dbReference type="ARBA" id="ARBA00010243"/>
    </source>
</evidence>
<evidence type="ECO:0000256" key="3">
    <source>
        <dbReference type="ARBA" id="ARBA00022723"/>
    </source>
</evidence>
<name>A0A2G6Q8M6_9BACI</name>
<comment type="similarity">
    <text evidence="1">Belongs to the UPF0758 family.</text>
</comment>